<organism evidence="1 2">
    <name type="scientific">Salinimicrobium profundisediminis</name>
    <dbReference type="NCBI Taxonomy" id="2994553"/>
    <lineage>
        <taxon>Bacteria</taxon>
        <taxon>Pseudomonadati</taxon>
        <taxon>Bacteroidota</taxon>
        <taxon>Flavobacteriia</taxon>
        <taxon>Flavobacteriales</taxon>
        <taxon>Flavobacteriaceae</taxon>
        <taxon>Salinimicrobium</taxon>
    </lineage>
</organism>
<comment type="caution">
    <text evidence="1">The sequence shown here is derived from an EMBL/GenBank/DDBJ whole genome shotgun (WGS) entry which is preliminary data.</text>
</comment>
<keyword evidence="2" id="KW-1185">Reference proteome</keyword>
<dbReference type="Proteomes" id="UP001148482">
    <property type="component" value="Unassembled WGS sequence"/>
</dbReference>
<proteinExistence type="predicted"/>
<dbReference type="RefSeq" id="WP_266069130.1">
    <property type="nucleotide sequence ID" value="NZ_JAPJDA010000009.1"/>
</dbReference>
<evidence type="ECO:0000313" key="2">
    <source>
        <dbReference type="Proteomes" id="UP001148482"/>
    </source>
</evidence>
<gene>
    <name evidence="1" type="ORF">OQ279_06905</name>
</gene>
<evidence type="ECO:0000313" key="1">
    <source>
        <dbReference type="EMBL" id="MCX2837880.1"/>
    </source>
</evidence>
<name>A0A9X3CWF7_9FLAO</name>
<reference evidence="1" key="1">
    <citation type="submission" date="2022-11" db="EMBL/GenBank/DDBJ databases">
        <title>Salinimicrobium profundisediminis sp. nov., isolated from deep-sea sediment of the Mariana Trench.</title>
        <authorList>
            <person name="Fu H."/>
        </authorList>
    </citation>
    <scope>NUCLEOTIDE SEQUENCE</scope>
    <source>
        <strain evidence="1">MT39</strain>
    </source>
</reference>
<protein>
    <submittedName>
        <fullName evidence="1">Uncharacterized protein</fullName>
    </submittedName>
</protein>
<accession>A0A9X3CWF7</accession>
<dbReference type="EMBL" id="JAPJDA010000009">
    <property type="protein sequence ID" value="MCX2837880.1"/>
    <property type="molecule type" value="Genomic_DNA"/>
</dbReference>
<dbReference type="AlphaFoldDB" id="A0A9X3CWF7"/>
<sequence length="205" mass="23655">MAACIQCGSYTKFNGGLCYSCYKADNANEVEVLEENQEEVTTGLSESDRNYRYNMIKGRIAETLIQELFLSLDYNVFRYGMENTIPGIMDLLKGVRTDVADDIRRMPDFVIQNPNDKKVYFIEVKFRANGSFKLKDLPASYPYQNAFIILVSKKHIKCITVDELYEGKEITPKSQNYLGNRNEFDLDKETIIEFCKFAVQFFEGV</sequence>